<sequence length="540" mass="59090">MAKMTEKFSQWNLLFWQFLKRDWKKIGVWLLGLGLFSGGFVPAFEELAKGQGLVGMYHTMQNPAMIAMIGTTPVKNVQNYTVAAMYANEMLLFCSLFAMILAALHVVSHTRKEEELGLTELIRSFRVGRQANSLAILVETFLINLVLGLLIGFLMAAFGVKSIDLNGSLLFGLSIALAGILGAVFGLLFAQIMPTAAGATGVSLGFIGLLYILRAGTDISNGDLSKINPMGWTYLTYPFTENNWIYFVIGLFFSFLIVLFSFFLEGKRDYNAGYLPEKEGRSHGSKALLSVAGWYLRINFGMIISWMVGFALMGAAYGSVYQDMQSFMEGNELVKQVFVHSGGSLAESFTGTIIVVMVALVAILPIAILNKLFTEESSGRMSQLFSTQVSRLKLYSNSVLLAVVSSAAGVLVSSLCLGATAVTVMENTAAMPLKEFLAAGFNFLPVVLFFAGLAAFCLGFVPNFSKVVYVYLGYSFAISYFGGILNLPEWFSNTSALKWLPQLPTADFDFARFGMVTVISCVLLLLGFIGYKRRDLQESA</sequence>
<evidence type="ECO:0000256" key="1">
    <source>
        <dbReference type="SAM" id="Phobius"/>
    </source>
</evidence>
<feature type="transmembrane region" description="Helical" evidence="1">
    <location>
        <begin position="26"/>
        <end position="44"/>
    </location>
</feature>
<keyword evidence="3" id="KW-1185">Reference proteome</keyword>
<dbReference type="OrthoDB" id="2014935at2"/>
<name>S1NJC3_9ENTE</name>
<dbReference type="Proteomes" id="UP000014127">
    <property type="component" value="Unassembled WGS sequence"/>
</dbReference>
<dbReference type="PATRIC" id="fig|1139219.3.peg.74"/>
<keyword evidence="1" id="KW-1133">Transmembrane helix</keyword>
<accession>S1NJC3</accession>
<feature type="transmembrane region" description="Helical" evidence="1">
    <location>
        <begin position="244"/>
        <end position="264"/>
    </location>
</feature>
<organism evidence="2 3">
    <name type="scientific">Enterococcus dispar ATCC 51266</name>
    <dbReference type="NCBI Taxonomy" id="1139219"/>
    <lineage>
        <taxon>Bacteria</taxon>
        <taxon>Bacillati</taxon>
        <taxon>Bacillota</taxon>
        <taxon>Bacilli</taxon>
        <taxon>Lactobacillales</taxon>
        <taxon>Enterococcaceae</taxon>
        <taxon>Enterococcus</taxon>
    </lineage>
</organism>
<feature type="transmembrane region" description="Helical" evidence="1">
    <location>
        <begin position="510"/>
        <end position="531"/>
    </location>
</feature>
<comment type="caution">
    <text evidence="2">The sequence shown here is derived from an EMBL/GenBank/DDBJ whole genome shotgun (WGS) entry which is preliminary data.</text>
</comment>
<proteinExistence type="predicted"/>
<feature type="transmembrane region" description="Helical" evidence="1">
    <location>
        <begin position="169"/>
        <end position="189"/>
    </location>
</feature>
<feature type="transmembrane region" description="Helical" evidence="1">
    <location>
        <begin position="196"/>
        <end position="213"/>
    </location>
</feature>
<protein>
    <recommendedName>
        <fullName evidence="4">Tetronasin resistance permease</fullName>
    </recommendedName>
</protein>
<feature type="transmembrane region" description="Helical" evidence="1">
    <location>
        <begin position="436"/>
        <end position="461"/>
    </location>
</feature>
<keyword evidence="1" id="KW-0472">Membrane</keyword>
<evidence type="ECO:0008006" key="4">
    <source>
        <dbReference type="Google" id="ProtNLM"/>
    </source>
</evidence>
<evidence type="ECO:0000313" key="2">
    <source>
        <dbReference type="EMBL" id="EOT43935.1"/>
    </source>
</evidence>
<keyword evidence="1" id="KW-0812">Transmembrane</keyword>
<gene>
    <name evidence="2" type="ORF">OMK_00077</name>
</gene>
<dbReference type="EMBL" id="AHYR01000001">
    <property type="protein sequence ID" value="EOT43935.1"/>
    <property type="molecule type" value="Genomic_DNA"/>
</dbReference>
<evidence type="ECO:0000313" key="3">
    <source>
        <dbReference type="Proteomes" id="UP000014127"/>
    </source>
</evidence>
<dbReference type="STRING" id="44009.RV01_GL002021"/>
<dbReference type="AlphaFoldDB" id="S1NJC3"/>
<reference evidence="2 3" key="1">
    <citation type="submission" date="2013-03" db="EMBL/GenBank/DDBJ databases">
        <title>The Genome Sequence of Enterococcus dispar ATCC_51266 (Illumina only assembly).</title>
        <authorList>
            <consortium name="The Broad Institute Genomics Platform"/>
            <consortium name="The Broad Institute Genome Sequencing Center for Infectious Disease"/>
            <person name="Earl A."/>
            <person name="Russ C."/>
            <person name="Gilmore M."/>
            <person name="Surin D."/>
            <person name="Walker B."/>
            <person name="Young S."/>
            <person name="Zeng Q."/>
            <person name="Gargeya S."/>
            <person name="Fitzgerald M."/>
            <person name="Haas B."/>
            <person name="Abouelleil A."/>
            <person name="Allen A.W."/>
            <person name="Alvarado L."/>
            <person name="Arachchi H.M."/>
            <person name="Berlin A.M."/>
            <person name="Chapman S.B."/>
            <person name="Gainer-Dewar J."/>
            <person name="Goldberg J."/>
            <person name="Griggs A."/>
            <person name="Gujja S."/>
            <person name="Hansen M."/>
            <person name="Howarth C."/>
            <person name="Imamovic A."/>
            <person name="Ireland A."/>
            <person name="Larimer J."/>
            <person name="McCowan C."/>
            <person name="Murphy C."/>
            <person name="Pearson M."/>
            <person name="Poon T.W."/>
            <person name="Priest M."/>
            <person name="Roberts A."/>
            <person name="Saif S."/>
            <person name="Shea T."/>
            <person name="Sisk P."/>
            <person name="Sykes S."/>
            <person name="Wortman J."/>
            <person name="Nusbaum C."/>
            <person name="Birren B."/>
        </authorList>
    </citation>
    <scope>NUCLEOTIDE SEQUENCE [LARGE SCALE GENOMIC DNA]</scope>
    <source>
        <strain evidence="2 3">ATCC 51266</strain>
    </source>
</reference>
<feature type="transmembrane region" description="Helical" evidence="1">
    <location>
        <begin position="349"/>
        <end position="373"/>
    </location>
</feature>
<feature type="transmembrane region" description="Helical" evidence="1">
    <location>
        <begin position="90"/>
        <end position="110"/>
    </location>
</feature>
<feature type="transmembrane region" description="Helical" evidence="1">
    <location>
        <begin position="468"/>
        <end position="490"/>
    </location>
</feature>
<dbReference type="eggNOG" id="COG3559">
    <property type="taxonomic scope" value="Bacteria"/>
</dbReference>
<dbReference type="HOGENOM" id="CLU_036785_2_0_9"/>
<feature type="transmembrane region" description="Helical" evidence="1">
    <location>
        <begin position="131"/>
        <end position="157"/>
    </location>
</feature>
<feature type="transmembrane region" description="Helical" evidence="1">
    <location>
        <begin position="394"/>
        <end position="424"/>
    </location>
</feature>
<dbReference type="RefSeq" id="WP_016171308.1">
    <property type="nucleotide sequence ID" value="NZ_KE136354.1"/>
</dbReference>
<feature type="transmembrane region" description="Helical" evidence="1">
    <location>
        <begin position="294"/>
        <end position="318"/>
    </location>
</feature>